<evidence type="ECO:0000313" key="11">
    <source>
        <dbReference type="Proteomes" id="UP001194098"/>
    </source>
</evidence>
<evidence type="ECO:0000259" key="9">
    <source>
        <dbReference type="Pfam" id="PF01915"/>
    </source>
</evidence>
<keyword evidence="6" id="KW-0326">Glycosidase</keyword>
<reference evidence="10" key="1">
    <citation type="submission" date="2020-04" db="EMBL/GenBank/DDBJ databases">
        <authorList>
            <person name="Brown S."/>
        </authorList>
    </citation>
    <scope>NUCLEOTIDE SEQUENCE</scope>
    <source>
        <strain evidence="10">DJ015</strain>
    </source>
</reference>
<dbReference type="Pfam" id="PF00933">
    <property type="entry name" value="Glyco_hydro_3"/>
    <property type="match status" value="1"/>
</dbReference>
<feature type="domain" description="Glycoside hydrolase family 3 N-terminal" evidence="8">
    <location>
        <begin position="131"/>
        <end position="479"/>
    </location>
</feature>
<dbReference type="GO" id="GO:0009251">
    <property type="term" value="P:glucan catabolic process"/>
    <property type="evidence" value="ECO:0007669"/>
    <property type="project" value="TreeGrafter"/>
</dbReference>
<proteinExistence type="inferred from homology"/>
<dbReference type="SUPFAM" id="SSF51445">
    <property type="entry name" value="(Trans)glycosidases"/>
    <property type="match status" value="1"/>
</dbReference>
<name>A0AAW3WGY5_CLOBE</name>
<keyword evidence="5 10" id="KW-0378">Hydrolase</keyword>
<sequence>MKRKKLIANLLLGAVISSQFMFTTIAKAADPVKYTEKEVTDGKTTYMLVTNPNNGKELGYSKNSGVKLIEQKDGNYTYAFKDLNKNGKLDKFEDWRLDSDTRAKDLAKSLTVNQIAGLMLFSAHEKTIEAGLTDAQKKYLSEDNLRAVLNAGSNNTEAAVTWNNQMQAYVESLPCPIPVNFSSDPRSTAGSGDQYSNAISGKDVSLWPSNLGLAATFDTNIMYEFAKDVSAEYRAMGIATALGPQIDLATEPRWLRVYGTFGEDTKLATDMAEAYVDGSQSTYDKDGKDLGWGKDSINCMIKHWPGDGAGEGGRESHMMTGKYAVYPGNNFSEHLKPFTEGGLKLKGKTGSATAVMDSYSIGLDAQGNPIGGQAVGSAYNKEKMSILRDKNKFDGVVCTDWGVTATPPTPFGKGFGMAWGEENKTVDERHYDVLMNGVDMFGGNNNSKPVIAAYNMMVKNNGEAWARNRFEQSAVRLLKLMFNPGLFENPYLNLNNSLSIVGSKEKKQDGYNAQLSSIVMLKNSNSTIKADNGSAKNKKVYIPMTYTKAIKSAFGTSEAAWSETMTINVAKNYFKEVVTDIPVKDANGNITGYKAPDLSDVDLVIVGMSSPNNGGNFSYAGLSVDAAGNKKFYPLSLQYSDYVAKDGRKVSISGDKLADGTKENRSYNGNTSNIYNSYDLEAMVNAKAAIKKTGKNIPIICAMKASNAVCFGEFEKSCDSIVVGFSVSDAALLDVITGKFEPKGLLPIQMPKDMTTVEKQLEDVGLDMECYKDSDGHVYDFAFGLNYSG</sequence>
<feature type="signal peptide" evidence="7">
    <location>
        <begin position="1"/>
        <end position="28"/>
    </location>
</feature>
<evidence type="ECO:0000259" key="8">
    <source>
        <dbReference type="Pfam" id="PF00933"/>
    </source>
</evidence>
<evidence type="ECO:0000256" key="3">
    <source>
        <dbReference type="ARBA" id="ARBA00012744"/>
    </source>
</evidence>
<evidence type="ECO:0000256" key="4">
    <source>
        <dbReference type="ARBA" id="ARBA00022729"/>
    </source>
</evidence>
<dbReference type="EMBL" id="JABAGV010000188">
    <property type="protein sequence ID" value="MBC2478048.1"/>
    <property type="molecule type" value="Genomic_DNA"/>
</dbReference>
<evidence type="ECO:0000256" key="2">
    <source>
        <dbReference type="ARBA" id="ARBA00005336"/>
    </source>
</evidence>
<reference evidence="10" key="2">
    <citation type="journal article" date="2022" name="Nat. Biotechnol.">
        <title>Carbon-negative production of acetone and isopropanol by gas fermentation at industrial pilot scale.</title>
        <authorList>
            <person name="Liew F.E."/>
            <person name="Nogle R."/>
            <person name="Abdalla T."/>
            <person name="Rasor B.J."/>
            <person name="Canter C."/>
            <person name="Jensen R.O."/>
            <person name="Wang L."/>
            <person name="Strutz J."/>
            <person name="Chirania P."/>
            <person name="De Tissera S."/>
            <person name="Mueller A.P."/>
            <person name="Ruan Z."/>
            <person name="Gao A."/>
            <person name="Tran L."/>
            <person name="Engle N.L."/>
            <person name="Bromley J.C."/>
            <person name="Daniell J."/>
            <person name="Conrado R."/>
            <person name="Tschaplinski T.J."/>
            <person name="Giannone R.J."/>
            <person name="Hettich R.L."/>
            <person name="Karim A.S."/>
            <person name="Simpson S.D."/>
            <person name="Brown S.D."/>
            <person name="Leang C."/>
            <person name="Jewett M.C."/>
            <person name="Kopke M."/>
        </authorList>
    </citation>
    <scope>NUCLEOTIDE SEQUENCE</scope>
    <source>
        <strain evidence="10">DJ015</strain>
    </source>
</reference>
<evidence type="ECO:0000256" key="6">
    <source>
        <dbReference type="ARBA" id="ARBA00023295"/>
    </source>
</evidence>
<comment type="similarity">
    <text evidence="2">Belongs to the glycosyl hydrolase 3 family.</text>
</comment>
<accession>A0AAW3WGY5</accession>
<protein>
    <recommendedName>
        <fullName evidence="3">beta-glucosidase</fullName>
        <ecNumber evidence="3">3.2.1.21</ecNumber>
    </recommendedName>
</protein>
<dbReference type="PRINTS" id="PR00133">
    <property type="entry name" value="GLHYDRLASE3"/>
</dbReference>
<comment type="caution">
    <text evidence="10">The sequence shown here is derived from an EMBL/GenBank/DDBJ whole genome shotgun (WGS) entry which is preliminary data.</text>
</comment>
<dbReference type="GO" id="GO:0008422">
    <property type="term" value="F:beta-glucosidase activity"/>
    <property type="evidence" value="ECO:0007669"/>
    <property type="project" value="UniProtKB-EC"/>
</dbReference>
<dbReference type="Pfam" id="PF01915">
    <property type="entry name" value="Glyco_hydro_3_C"/>
    <property type="match status" value="1"/>
</dbReference>
<feature type="domain" description="Glycoside hydrolase family 3 C-terminal" evidence="9">
    <location>
        <begin position="676"/>
        <end position="787"/>
    </location>
</feature>
<dbReference type="PANTHER" id="PTHR30620">
    <property type="entry name" value="PERIPLASMIC BETA-GLUCOSIDASE-RELATED"/>
    <property type="match status" value="1"/>
</dbReference>
<dbReference type="AlphaFoldDB" id="A0AAW3WGY5"/>
<dbReference type="InterPro" id="IPR051915">
    <property type="entry name" value="Cellulose_Degrad_GH3"/>
</dbReference>
<evidence type="ECO:0000256" key="5">
    <source>
        <dbReference type="ARBA" id="ARBA00022801"/>
    </source>
</evidence>
<dbReference type="InterPro" id="IPR001764">
    <property type="entry name" value="Glyco_hydro_3_N"/>
</dbReference>
<dbReference type="RefSeq" id="WP_185687114.1">
    <property type="nucleotide sequence ID" value="NZ_JABAGV010000188.1"/>
</dbReference>
<dbReference type="InterPro" id="IPR002772">
    <property type="entry name" value="Glyco_hydro_3_C"/>
</dbReference>
<gene>
    <name evidence="10" type="ORF">HGI39_25920</name>
</gene>
<dbReference type="Proteomes" id="UP001194098">
    <property type="component" value="Unassembled WGS sequence"/>
</dbReference>
<dbReference type="InterPro" id="IPR036881">
    <property type="entry name" value="Glyco_hydro_3_C_sf"/>
</dbReference>
<organism evidence="10 11">
    <name type="scientific">Clostridium beijerinckii</name>
    <name type="common">Clostridium MP</name>
    <dbReference type="NCBI Taxonomy" id="1520"/>
    <lineage>
        <taxon>Bacteria</taxon>
        <taxon>Bacillati</taxon>
        <taxon>Bacillota</taxon>
        <taxon>Clostridia</taxon>
        <taxon>Eubacteriales</taxon>
        <taxon>Clostridiaceae</taxon>
        <taxon>Clostridium</taxon>
    </lineage>
</organism>
<dbReference type="Gene3D" id="3.40.50.1700">
    <property type="entry name" value="Glycoside hydrolase family 3 C-terminal domain"/>
    <property type="match status" value="1"/>
</dbReference>
<dbReference type="Gene3D" id="3.20.20.300">
    <property type="entry name" value="Glycoside hydrolase, family 3, N-terminal domain"/>
    <property type="match status" value="1"/>
</dbReference>
<evidence type="ECO:0000256" key="1">
    <source>
        <dbReference type="ARBA" id="ARBA00000448"/>
    </source>
</evidence>
<feature type="non-terminal residue" evidence="10">
    <location>
        <position position="789"/>
    </location>
</feature>
<dbReference type="PANTHER" id="PTHR30620:SF16">
    <property type="entry name" value="LYSOSOMAL BETA GLUCOSIDASE"/>
    <property type="match status" value="1"/>
</dbReference>
<evidence type="ECO:0000256" key="7">
    <source>
        <dbReference type="SAM" id="SignalP"/>
    </source>
</evidence>
<dbReference type="EC" id="3.2.1.21" evidence="3"/>
<comment type="catalytic activity">
    <reaction evidence="1">
        <text>Hydrolysis of terminal, non-reducing beta-D-glucosyl residues with release of beta-D-glucose.</text>
        <dbReference type="EC" id="3.2.1.21"/>
    </reaction>
</comment>
<feature type="chain" id="PRO_5043621504" description="beta-glucosidase" evidence="7">
    <location>
        <begin position="29"/>
        <end position="789"/>
    </location>
</feature>
<keyword evidence="4 7" id="KW-0732">Signal</keyword>
<dbReference type="InterPro" id="IPR036962">
    <property type="entry name" value="Glyco_hydro_3_N_sf"/>
</dbReference>
<dbReference type="SUPFAM" id="SSF52279">
    <property type="entry name" value="Beta-D-glucan exohydrolase, C-terminal domain"/>
    <property type="match status" value="1"/>
</dbReference>
<evidence type="ECO:0000313" key="10">
    <source>
        <dbReference type="EMBL" id="MBC2478048.1"/>
    </source>
</evidence>
<dbReference type="InterPro" id="IPR017853">
    <property type="entry name" value="GH"/>
</dbReference>